<dbReference type="AlphaFoldDB" id="A0A4P7NEU1"/>
<evidence type="ECO:0008006" key="7">
    <source>
        <dbReference type="Google" id="ProtNLM"/>
    </source>
</evidence>
<dbReference type="Gene3D" id="3.10.450.240">
    <property type="match status" value="1"/>
</dbReference>
<dbReference type="Proteomes" id="UP000294847">
    <property type="component" value="Chromosome 4"/>
</dbReference>
<dbReference type="InterPro" id="IPR032710">
    <property type="entry name" value="NTF2-like_dom_sf"/>
</dbReference>
<feature type="compositionally biased region" description="Polar residues" evidence="4">
    <location>
        <begin position="16"/>
        <end position="34"/>
    </location>
</feature>
<dbReference type="GO" id="GO:0005743">
    <property type="term" value="C:mitochondrial inner membrane"/>
    <property type="evidence" value="ECO:0007669"/>
    <property type="project" value="InterPro"/>
</dbReference>
<dbReference type="SUPFAM" id="SSF54427">
    <property type="entry name" value="NTF2-like"/>
    <property type="match status" value="1"/>
</dbReference>
<evidence type="ECO:0000256" key="3">
    <source>
        <dbReference type="ARBA" id="ARBA00023128"/>
    </source>
</evidence>
<evidence type="ECO:0000256" key="1">
    <source>
        <dbReference type="ARBA" id="ARBA00004173"/>
    </source>
</evidence>
<keyword evidence="2" id="KW-0809">Transit peptide</keyword>
<evidence type="ECO:0000313" key="5">
    <source>
        <dbReference type="EMBL" id="QBZ60381.1"/>
    </source>
</evidence>
<dbReference type="Pfam" id="PF07961">
    <property type="entry name" value="MBA1"/>
    <property type="match status" value="1"/>
</dbReference>
<dbReference type="GO" id="GO:0032979">
    <property type="term" value="P:protein insertion into mitochondrial inner membrane from matrix"/>
    <property type="evidence" value="ECO:0007669"/>
    <property type="project" value="InterPro"/>
</dbReference>
<accession>A0A4P7NEU1</accession>
<dbReference type="InterPro" id="IPR051975">
    <property type="entry name" value="mtLSU_mL45"/>
</dbReference>
<sequence length="302" mass="33461">MSASGNASRKAARQFAQKTANSRTARAAAQQGNSAQMMDRSIVGSFMLPGTNAPAFLDWPLGSAFHIVPIETLPPKARTLIAPPVFRSIFQSPRDGLKLQLDRLKVKPLDAFRIVSSYIASKPSVLASGRLQIQRGKIVPTAKELHRSLSEAFAAGDLDTLRRVCMPNLYQTLSAKVLQRPAGIRRQWELITYTGTLMYPRIADHKLMEIPRRDGTRATAHQAVVTIRSRQRLTQFDKTGEITGQPKELDVTEHLIMLRELDSNAPTPGDWKVFGYADEATYEGWQAEKRGLEILAKQGGAQ</sequence>
<evidence type="ECO:0000256" key="2">
    <source>
        <dbReference type="ARBA" id="ARBA00022946"/>
    </source>
</evidence>
<dbReference type="PANTHER" id="PTHR28554">
    <property type="entry name" value="39S RIBOSOMAL PROTEIN L45, MITOCHONDRIAL"/>
    <property type="match status" value="1"/>
</dbReference>
<dbReference type="InterPro" id="IPR024621">
    <property type="entry name" value="Mba1"/>
</dbReference>
<keyword evidence="3" id="KW-0496">Mitochondrion</keyword>
<reference evidence="5 6" key="1">
    <citation type="journal article" date="2019" name="Mol. Biol. Evol.">
        <title>Blast fungal genomes show frequent chromosomal changes, gene gains and losses, and effector gene turnover.</title>
        <authorList>
            <person name="Gomez Luciano L.B."/>
            <person name="Jason Tsai I."/>
            <person name="Chuma I."/>
            <person name="Tosa Y."/>
            <person name="Chen Y.H."/>
            <person name="Li J.Y."/>
            <person name="Li M.Y."/>
            <person name="Jade Lu M.Y."/>
            <person name="Nakayashiki H."/>
            <person name="Li W.H."/>
        </authorList>
    </citation>
    <scope>NUCLEOTIDE SEQUENCE [LARGE SCALE GENOMIC DNA]</scope>
    <source>
        <strain evidence="5">MZ5-1-6</strain>
    </source>
</reference>
<dbReference type="VEuPathDB" id="FungiDB:M_BR32_EuGene_00032071"/>
<protein>
    <recommendedName>
        <fullName evidence="7">Tim44-like domain-containing protein</fullName>
    </recommendedName>
</protein>
<comment type="subcellular location">
    <subcellularLocation>
        <location evidence="1">Mitochondrion</location>
    </subcellularLocation>
</comment>
<evidence type="ECO:0000313" key="6">
    <source>
        <dbReference type="Proteomes" id="UP000294847"/>
    </source>
</evidence>
<dbReference type="EMBL" id="CP034207">
    <property type="protein sequence ID" value="QBZ60381.1"/>
    <property type="molecule type" value="Genomic_DNA"/>
</dbReference>
<feature type="region of interest" description="Disordered" evidence="4">
    <location>
        <begin position="1"/>
        <end position="34"/>
    </location>
</feature>
<organism evidence="5 6">
    <name type="scientific">Pyricularia oryzae</name>
    <name type="common">Rice blast fungus</name>
    <name type="synonym">Magnaporthe oryzae</name>
    <dbReference type="NCBI Taxonomy" id="318829"/>
    <lineage>
        <taxon>Eukaryota</taxon>
        <taxon>Fungi</taxon>
        <taxon>Dikarya</taxon>
        <taxon>Ascomycota</taxon>
        <taxon>Pezizomycotina</taxon>
        <taxon>Sordariomycetes</taxon>
        <taxon>Sordariomycetidae</taxon>
        <taxon>Magnaporthales</taxon>
        <taxon>Pyriculariaceae</taxon>
        <taxon>Pyricularia</taxon>
    </lineage>
</organism>
<name>A0A4P7NEU1_PYROR</name>
<evidence type="ECO:0000256" key="4">
    <source>
        <dbReference type="SAM" id="MobiDB-lite"/>
    </source>
</evidence>
<dbReference type="PANTHER" id="PTHR28554:SF1">
    <property type="entry name" value="LARGE RIBOSOMAL SUBUNIT PROTEIN ML45"/>
    <property type="match status" value="1"/>
</dbReference>
<proteinExistence type="predicted"/>
<gene>
    <name evidence="5" type="ORF">PoMZ_07322</name>
</gene>